<dbReference type="PROSITE" id="PS51257">
    <property type="entry name" value="PROKAR_LIPOPROTEIN"/>
    <property type="match status" value="1"/>
</dbReference>
<dbReference type="InterPro" id="IPR039448">
    <property type="entry name" value="Beta_helix"/>
</dbReference>
<proteinExistence type="predicted"/>
<feature type="domain" description="Right handed beta helix" evidence="1">
    <location>
        <begin position="438"/>
        <end position="583"/>
    </location>
</feature>
<accession>A0A6N4R179</accession>
<dbReference type="PANTHER" id="PTHR36453:SF1">
    <property type="entry name" value="RIGHT HANDED BETA HELIX DOMAIN-CONTAINING PROTEIN"/>
    <property type="match status" value="1"/>
</dbReference>
<dbReference type="InterPro" id="IPR011050">
    <property type="entry name" value="Pectin_lyase_fold/virulence"/>
</dbReference>
<gene>
    <name evidence="2" type="ORF">EHQ83_04500</name>
</gene>
<protein>
    <submittedName>
        <fullName evidence="2">Right-handed parallel beta-helix repeat-containing protein</fullName>
    </submittedName>
</protein>
<name>A0A6N4R179_9LEPT</name>
<reference evidence="2 3" key="1">
    <citation type="journal article" date="2019" name="PLoS Negl. Trop. Dis.">
        <title>Revisiting the worldwide diversity of Leptospira species in the environment.</title>
        <authorList>
            <person name="Vincent A.T."/>
            <person name="Schiettekatte O."/>
            <person name="Bourhy P."/>
            <person name="Veyrier F.J."/>
            <person name="Picardeau M."/>
        </authorList>
    </citation>
    <scope>NUCLEOTIDE SEQUENCE [LARGE SCALE GENOMIC DNA]</scope>
    <source>
        <strain evidence="2 3">201702445</strain>
    </source>
</reference>
<sequence length="853" mass="94213">MFRKLNERRTNAMNQLPLRSIISLLTLSILVFSCQNESNGSFYKNIPLGLLHQLSSKVNFFQSATTSNAVVGPTQLIYVSESLGDDLTNDGTSPDPIAPGVGPFKTIEKALLTAKTLRTNQTTANLYAPIKILIRSGRYYLTQPLEITYELSGKGLDSALTITRYANERPIISGGRPVINWTYVRPAGNSRVWVADYPDNSINLNPLPGHENANDEKTDLLHNLWVDDQWAVKARYPKNDSYYTAPENDQGPFWLFAQPGSRLIDSDPYKYPDSRWDSSYVHVGFNQWNTVINWNILNNAEITIYLNDYSFSHYRLKGGVFDPASSTTGGYYIFSNPAKNAKFQSDSYYTRFFLSNVVEQLTNEGEWFLDKVNRKIQYIPKGNIDPNLSKTYASALPSIININGTESQLAEYIVIDGLTFSETAGTFTRNPTYHADAAIHVKWGNKIWVTNSYFNNLSGSGIHLEEGTQWVTVIRNVFSNLGLSGVFIRSASGNYPPFKNVVQGNYIIRTGLLGGMAGILIVASDDNSIFNNQIDRSVAHGIAIPADNFGANGTSTTNGITGNEVTYSALRTSDQGGIYINAQNYDTNNTTKPVSQYAEITTGNWITENRVLQSYGATRGEQLDPNIPPNILRQGADGIFLDDYSSGNLVQLNVVSNATRAAVHINNGGHNKIYQNILANGIDSTVMVNKANSLAPAQSNEFYLNLIPETYTGISQYIWKMKNGQAISSSFSWIDGNMYWWEFSNSWPFNDGYFSPLGNWFNWKANGFDANSGYATQNPGVQTFNGMAIGNSVGGWTSSVGYGPGSGLLTGLRRFAAASNDPATACINAFFGSQYSPIFNVDPKSFYTTCIAP</sequence>
<dbReference type="PANTHER" id="PTHR36453">
    <property type="entry name" value="SECRETED PROTEIN-RELATED"/>
    <property type="match status" value="1"/>
</dbReference>
<dbReference type="Gene3D" id="2.160.20.10">
    <property type="entry name" value="Single-stranded right-handed beta-helix, Pectin lyase-like"/>
    <property type="match status" value="2"/>
</dbReference>
<dbReference type="Pfam" id="PF13229">
    <property type="entry name" value="Beta_helix"/>
    <property type="match status" value="1"/>
</dbReference>
<evidence type="ECO:0000313" key="2">
    <source>
        <dbReference type="EMBL" id="TGL87446.1"/>
    </source>
</evidence>
<dbReference type="Proteomes" id="UP000297613">
    <property type="component" value="Unassembled WGS sequence"/>
</dbReference>
<dbReference type="EMBL" id="RQGM01000016">
    <property type="protein sequence ID" value="TGL87446.1"/>
    <property type="molecule type" value="Genomic_DNA"/>
</dbReference>
<dbReference type="InterPro" id="IPR012334">
    <property type="entry name" value="Pectin_lyas_fold"/>
</dbReference>
<dbReference type="AlphaFoldDB" id="A0A6N4R179"/>
<comment type="caution">
    <text evidence="2">The sequence shown here is derived from an EMBL/GenBank/DDBJ whole genome shotgun (WGS) entry which is preliminary data.</text>
</comment>
<dbReference type="SUPFAM" id="SSF51126">
    <property type="entry name" value="Pectin lyase-like"/>
    <property type="match status" value="1"/>
</dbReference>
<dbReference type="InterPro" id="IPR006626">
    <property type="entry name" value="PbH1"/>
</dbReference>
<dbReference type="SMART" id="SM00710">
    <property type="entry name" value="PbH1"/>
    <property type="match status" value="7"/>
</dbReference>
<evidence type="ECO:0000313" key="3">
    <source>
        <dbReference type="Proteomes" id="UP000297613"/>
    </source>
</evidence>
<evidence type="ECO:0000259" key="1">
    <source>
        <dbReference type="Pfam" id="PF13229"/>
    </source>
</evidence>
<organism evidence="2 3">
    <name type="scientific">Leptospira yasudae</name>
    <dbReference type="NCBI Taxonomy" id="2202201"/>
    <lineage>
        <taxon>Bacteria</taxon>
        <taxon>Pseudomonadati</taxon>
        <taxon>Spirochaetota</taxon>
        <taxon>Spirochaetia</taxon>
        <taxon>Leptospirales</taxon>
        <taxon>Leptospiraceae</taxon>
        <taxon>Leptospira</taxon>
    </lineage>
</organism>